<dbReference type="Proteomes" id="UP001183226">
    <property type="component" value="Unassembled WGS sequence"/>
</dbReference>
<keyword evidence="2" id="KW-0288">FMN</keyword>
<name>A0ABU2L0Z3_9ACTN</name>
<comment type="caution">
    <text evidence="7">The sequence shown here is derived from an EMBL/GenBank/DDBJ whole genome shotgun (WGS) entry which is preliminary data.</text>
</comment>
<evidence type="ECO:0000256" key="4">
    <source>
        <dbReference type="ARBA" id="ARBA00023033"/>
    </source>
</evidence>
<protein>
    <submittedName>
        <fullName evidence="7">TIGR03619 family F420-dependent LLM class oxidoreductase</fullName>
        <ecNumber evidence="7">1.-.-.-</ecNumber>
    </submittedName>
</protein>
<dbReference type="RefSeq" id="WP_311547739.1">
    <property type="nucleotide sequence ID" value="NZ_JAVREK010000040.1"/>
</dbReference>
<evidence type="ECO:0000313" key="7">
    <source>
        <dbReference type="EMBL" id="MDT0305224.1"/>
    </source>
</evidence>
<evidence type="ECO:0000256" key="5">
    <source>
        <dbReference type="SAM" id="MobiDB-lite"/>
    </source>
</evidence>
<dbReference type="SUPFAM" id="SSF51679">
    <property type="entry name" value="Bacterial luciferase-like"/>
    <property type="match status" value="1"/>
</dbReference>
<gene>
    <name evidence="7" type="ORF">RM446_24125</name>
</gene>
<reference evidence="8" key="1">
    <citation type="submission" date="2023-07" db="EMBL/GenBank/DDBJ databases">
        <title>30 novel species of actinomycetes from the DSMZ collection.</title>
        <authorList>
            <person name="Nouioui I."/>
        </authorList>
    </citation>
    <scope>NUCLEOTIDE SEQUENCE [LARGE SCALE GENOMIC DNA]</scope>
    <source>
        <strain evidence="8">DSM 45055</strain>
    </source>
</reference>
<proteinExistence type="predicted"/>
<keyword evidence="4" id="KW-0503">Monooxygenase</keyword>
<dbReference type="InterPro" id="IPR050172">
    <property type="entry name" value="SsuD_RutA_monooxygenase"/>
</dbReference>
<keyword evidence="3 7" id="KW-0560">Oxidoreductase</keyword>
<evidence type="ECO:0000256" key="1">
    <source>
        <dbReference type="ARBA" id="ARBA00022630"/>
    </source>
</evidence>
<dbReference type="InterPro" id="IPR019921">
    <property type="entry name" value="Lucif-like_OxRdtase_Rv2161c"/>
</dbReference>
<keyword evidence="8" id="KW-1185">Reference proteome</keyword>
<accession>A0ABU2L0Z3</accession>
<evidence type="ECO:0000256" key="3">
    <source>
        <dbReference type="ARBA" id="ARBA00023002"/>
    </source>
</evidence>
<sequence length="296" mass="32246">MRFAVNALNFGLHGTAETLAAWARNAEDAGFHAVMISDHVAVTPDVAEQYPAPFFDPFATLAWLAAQTERVRLGTTVAILPYRSPLLTARMAANIDHFSGGRLILGVGISWPEQEYAALDVPFSKRGRIADDYLAAITELWTRDTASIDTPSVSFSDVQTGPRPVQDPHPPIWVGGNSRAAATRAARFGSGWHPINVTPGWLAEEGMPMLRAAAEREGRPVPALQPRIALPQEGLDAGALRRVREDLLAFEDLGADYVLFDSYAGTPERQRPFADDWAMFATLAERVLDLDGGTVR</sequence>
<dbReference type="Gene3D" id="3.20.20.30">
    <property type="entry name" value="Luciferase-like domain"/>
    <property type="match status" value="1"/>
</dbReference>
<keyword evidence="1" id="KW-0285">Flavoprotein</keyword>
<dbReference type="PANTHER" id="PTHR42847">
    <property type="entry name" value="ALKANESULFONATE MONOOXYGENASE"/>
    <property type="match status" value="1"/>
</dbReference>
<dbReference type="EC" id="1.-.-.-" evidence="7"/>
<dbReference type="PANTHER" id="PTHR42847:SF4">
    <property type="entry name" value="ALKANESULFONATE MONOOXYGENASE-RELATED"/>
    <property type="match status" value="1"/>
</dbReference>
<feature type="domain" description="Luciferase-like" evidence="6">
    <location>
        <begin position="15"/>
        <end position="225"/>
    </location>
</feature>
<evidence type="ECO:0000256" key="2">
    <source>
        <dbReference type="ARBA" id="ARBA00022643"/>
    </source>
</evidence>
<evidence type="ECO:0000313" key="8">
    <source>
        <dbReference type="Proteomes" id="UP001183226"/>
    </source>
</evidence>
<dbReference type="Pfam" id="PF00296">
    <property type="entry name" value="Bac_luciferase"/>
    <property type="match status" value="1"/>
</dbReference>
<evidence type="ECO:0000259" key="6">
    <source>
        <dbReference type="Pfam" id="PF00296"/>
    </source>
</evidence>
<dbReference type="EMBL" id="JAVREK010000040">
    <property type="protein sequence ID" value="MDT0305224.1"/>
    <property type="molecule type" value="Genomic_DNA"/>
</dbReference>
<organism evidence="7 8">
    <name type="scientific">Streptomonospora wellingtoniae</name>
    <dbReference type="NCBI Taxonomy" id="3075544"/>
    <lineage>
        <taxon>Bacteria</taxon>
        <taxon>Bacillati</taxon>
        <taxon>Actinomycetota</taxon>
        <taxon>Actinomycetes</taxon>
        <taxon>Streptosporangiales</taxon>
        <taxon>Nocardiopsidaceae</taxon>
        <taxon>Streptomonospora</taxon>
    </lineage>
</organism>
<dbReference type="InterPro" id="IPR011251">
    <property type="entry name" value="Luciferase-like_dom"/>
</dbReference>
<dbReference type="NCBIfam" id="TIGR03619">
    <property type="entry name" value="F420_Rv2161c"/>
    <property type="match status" value="1"/>
</dbReference>
<feature type="region of interest" description="Disordered" evidence="5">
    <location>
        <begin position="152"/>
        <end position="173"/>
    </location>
</feature>
<dbReference type="InterPro" id="IPR036661">
    <property type="entry name" value="Luciferase-like_sf"/>
</dbReference>
<dbReference type="GO" id="GO:0016491">
    <property type="term" value="F:oxidoreductase activity"/>
    <property type="evidence" value="ECO:0007669"/>
    <property type="project" value="UniProtKB-KW"/>
</dbReference>